<name>A0A2N5TH46_9BASI</name>
<keyword evidence="2" id="KW-1185">Reference proteome</keyword>
<accession>A0A2N5TH46</accession>
<dbReference type="AlphaFoldDB" id="A0A2N5TH46"/>
<evidence type="ECO:0000313" key="2">
    <source>
        <dbReference type="Proteomes" id="UP000235388"/>
    </source>
</evidence>
<proteinExistence type="predicted"/>
<reference evidence="1 2" key="1">
    <citation type="submission" date="2017-11" db="EMBL/GenBank/DDBJ databases">
        <title>De novo assembly and phasing of dikaryotic genomes from two isolates of Puccinia coronata f. sp. avenae, the causal agent of oat crown rust.</title>
        <authorList>
            <person name="Miller M.E."/>
            <person name="Zhang Y."/>
            <person name="Omidvar V."/>
            <person name="Sperschneider J."/>
            <person name="Schwessinger B."/>
            <person name="Raley C."/>
            <person name="Palmer J.M."/>
            <person name="Garnica D."/>
            <person name="Upadhyaya N."/>
            <person name="Rathjen J."/>
            <person name="Taylor J.M."/>
            <person name="Park R.F."/>
            <person name="Dodds P.N."/>
            <person name="Hirsch C.D."/>
            <person name="Kianian S.F."/>
            <person name="Figueroa M."/>
        </authorList>
    </citation>
    <scope>NUCLEOTIDE SEQUENCE [LARGE SCALE GENOMIC DNA]</scope>
    <source>
        <strain evidence="1">12NC29</strain>
    </source>
</reference>
<protein>
    <submittedName>
        <fullName evidence="1">Uncharacterized protein</fullName>
    </submittedName>
</protein>
<comment type="caution">
    <text evidence="1">The sequence shown here is derived from an EMBL/GenBank/DDBJ whole genome shotgun (WGS) entry which is preliminary data.</text>
</comment>
<gene>
    <name evidence="1" type="ORF">PCANC_28483</name>
</gene>
<organism evidence="1 2">
    <name type="scientific">Puccinia coronata f. sp. avenae</name>
    <dbReference type="NCBI Taxonomy" id="200324"/>
    <lineage>
        <taxon>Eukaryota</taxon>
        <taxon>Fungi</taxon>
        <taxon>Dikarya</taxon>
        <taxon>Basidiomycota</taxon>
        <taxon>Pucciniomycotina</taxon>
        <taxon>Pucciniomycetes</taxon>
        <taxon>Pucciniales</taxon>
        <taxon>Pucciniaceae</taxon>
        <taxon>Puccinia</taxon>
    </lineage>
</organism>
<dbReference type="EMBL" id="PGCJ01000676">
    <property type="protein sequence ID" value="PLW24836.1"/>
    <property type="molecule type" value="Genomic_DNA"/>
</dbReference>
<evidence type="ECO:0000313" key="1">
    <source>
        <dbReference type="EMBL" id="PLW24836.1"/>
    </source>
</evidence>
<sequence>MLSNYLNPHQHHFRTTGQCNSLIGNVDPPSPQIDTAKAAWSKSTLLVAKAKKAEKPCSVEELVPRAYHQFLPMFVKKNAQVLPPRVSTTSR</sequence>
<dbReference type="Proteomes" id="UP000235388">
    <property type="component" value="Unassembled WGS sequence"/>
</dbReference>